<comment type="subcellular location">
    <subcellularLocation>
        <location evidence="1">Membrane</location>
        <topology evidence="1">Multi-pass membrane protein</topology>
    </subcellularLocation>
</comment>
<feature type="transmembrane region" description="Helical" evidence="5">
    <location>
        <begin position="144"/>
        <end position="164"/>
    </location>
</feature>
<dbReference type="Gene3D" id="1.20.1250.20">
    <property type="entry name" value="MFS general substrate transporter like domains"/>
    <property type="match status" value="1"/>
</dbReference>
<dbReference type="PANTHER" id="PTHR23502:SF47">
    <property type="entry name" value="MAJOR FACILITATOR SUPERFAMILY (MFS) PROFILE DOMAIN-CONTAINING PROTEIN-RELATED"/>
    <property type="match status" value="1"/>
</dbReference>
<feature type="transmembrane region" description="Helical" evidence="5">
    <location>
        <begin position="348"/>
        <end position="367"/>
    </location>
</feature>
<evidence type="ECO:0000256" key="4">
    <source>
        <dbReference type="ARBA" id="ARBA00023136"/>
    </source>
</evidence>
<comment type="caution">
    <text evidence="7">The sequence shown here is derived from an EMBL/GenBank/DDBJ whole genome shotgun (WGS) entry which is preliminary data.</text>
</comment>
<feature type="transmembrane region" description="Helical" evidence="5">
    <location>
        <begin position="233"/>
        <end position="252"/>
    </location>
</feature>
<evidence type="ECO:0000256" key="2">
    <source>
        <dbReference type="ARBA" id="ARBA00022692"/>
    </source>
</evidence>
<dbReference type="AlphaFoldDB" id="A0A9N9Z0M3"/>
<proteinExistence type="predicted"/>
<dbReference type="InterPro" id="IPR011701">
    <property type="entry name" value="MFS"/>
</dbReference>
<protein>
    <recommendedName>
        <fullName evidence="6">Major facilitator superfamily (MFS) profile domain-containing protein</fullName>
    </recommendedName>
</protein>
<keyword evidence="4 5" id="KW-0472">Membrane</keyword>
<organism evidence="7 8">
    <name type="scientific">Clonostachys solani</name>
    <dbReference type="NCBI Taxonomy" id="160281"/>
    <lineage>
        <taxon>Eukaryota</taxon>
        <taxon>Fungi</taxon>
        <taxon>Dikarya</taxon>
        <taxon>Ascomycota</taxon>
        <taxon>Pezizomycotina</taxon>
        <taxon>Sordariomycetes</taxon>
        <taxon>Hypocreomycetidae</taxon>
        <taxon>Hypocreales</taxon>
        <taxon>Bionectriaceae</taxon>
        <taxon>Clonostachys</taxon>
    </lineage>
</organism>
<feature type="transmembrane region" description="Helical" evidence="5">
    <location>
        <begin position="308"/>
        <end position="328"/>
    </location>
</feature>
<dbReference type="GO" id="GO:0022857">
    <property type="term" value="F:transmembrane transporter activity"/>
    <property type="evidence" value="ECO:0007669"/>
    <property type="project" value="InterPro"/>
</dbReference>
<reference evidence="7 8" key="2">
    <citation type="submission" date="2021-10" db="EMBL/GenBank/DDBJ databases">
        <authorList>
            <person name="Piombo E."/>
        </authorList>
    </citation>
    <scope>NUCLEOTIDE SEQUENCE [LARGE SCALE GENOMIC DNA]</scope>
</reference>
<accession>A0A9N9Z0M3</accession>
<keyword evidence="2 5" id="KW-0812">Transmembrane</keyword>
<evidence type="ECO:0000256" key="1">
    <source>
        <dbReference type="ARBA" id="ARBA00004141"/>
    </source>
</evidence>
<feature type="transmembrane region" description="Helical" evidence="5">
    <location>
        <begin position="78"/>
        <end position="101"/>
    </location>
</feature>
<evidence type="ECO:0000313" key="8">
    <source>
        <dbReference type="Proteomes" id="UP000775872"/>
    </source>
</evidence>
<dbReference type="GO" id="GO:0005886">
    <property type="term" value="C:plasma membrane"/>
    <property type="evidence" value="ECO:0007669"/>
    <property type="project" value="TreeGrafter"/>
</dbReference>
<keyword evidence="8" id="KW-1185">Reference proteome</keyword>
<feature type="transmembrane region" description="Helical" evidence="5">
    <location>
        <begin position="480"/>
        <end position="503"/>
    </location>
</feature>
<evidence type="ECO:0000313" key="7">
    <source>
        <dbReference type="EMBL" id="CAH0046876.1"/>
    </source>
</evidence>
<dbReference type="PROSITE" id="PS50850">
    <property type="entry name" value="MFS"/>
    <property type="match status" value="1"/>
</dbReference>
<evidence type="ECO:0000259" key="6">
    <source>
        <dbReference type="PROSITE" id="PS50850"/>
    </source>
</evidence>
<feature type="domain" description="Major facilitator superfamily (MFS) profile" evidence="6">
    <location>
        <begin position="73"/>
        <end position="505"/>
    </location>
</feature>
<dbReference type="Pfam" id="PF07690">
    <property type="entry name" value="MFS_1"/>
    <property type="match status" value="1"/>
</dbReference>
<feature type="transmembrane region" description="Helical" evidence="5">
    <location>
        <begin position="387"/>
        <end position="407"/>
    </location>
</feature>
<dbReference type="Proteomes" id="UP000775872">
    <property type="component" value="Unassembled WGS sequence"/>
</dbReference>
<evidence type="ECO:0000256" key="3">
    <source>
        <dbReference type="ARBA" id="ARBA00022989"/>
    </source>
</evidence>
<feature type="transmembrane region" description="Helical" evidence="5">
    <location>
        <begin position="113"/>
        <end position="132"/>
    </location>
</feature>
<gene>
    <name evidence="7" type="ORF">CSOL1703_00013112</name>
</gene>
<dbReference type="EMBL" id="CABFOC020000015">
    <property type="protein sequence ID" value="CAH0046876.1"/>
    <property type="molecule type" value="Genomic_DNA"/>
</dbReference>
<keyword evidence="3 5" id="KW-1133">Transmembrane helix</keyword>
<feature type="transmembrane region" description="Helical" evidence="5">
    <location>
        <begin position="201"/>
        <end position="221"/>
    </location>
</feature>
<dbReference type="SUPFAM" id="SSF103473">
    <property type="entry name" value="MFS general substrate transporter"/>
    <property type="match status" value="1"/>
</dbReference>
<dbReference type="InterPro" id="IPR020846">
    <property type="entry name" value="MFS_dom"/>
</dbReference>
<evidence type="ECO:0000256" key="5">
    <source>
        <dbReference type="SAM" id="Phobius"/>
    </source>
</evidence>
<dbReference type="PANTHER" id="PTHR23502">
    <property type="entry name" value="MAJOR FACILITATOR SUPERFAMILY"/>
    <property type="match status" value="1"/>
</dbReference>
<feature type="transmembrane region" description="Helical" evidence="5">
    <location>
        <begin position="419"/>
        <end position="440"/>
    </location>
</feature>
<feature type="transmembrane region" description="Helical" evidence="5">
    <location>
        <begin position="452"/>
        <end position="474"/>
    </location>
</feature>
<reference evidence="8" key="1">
    <citation type="submission" date="2019-06" db="EMBL/GenBank/DDBJ databases">
        <authorList>
            <person name="Broberg M."/>
        </authorList>
    </citation>
    <scope>NUCLEOTIDE SEQUENCE [LARGE SCALE GENOMIC DNA]</scope>
</reference>
<dbReference type="OrthoDB" id="3936150at2759"/>
<dbReference type="InterPro" id="IPR036259">
    <property type="entry name" value="MFS_trans_sf"/>
</dbReference>
<name>A0A9N9Z0M3_9HYPO</name>
<feature type="transmembrane region" description="Helical" evidence="5">
    <location>
        <begin position="170"/>
        <end position="194"/>
    </location>
</feature>
<dbReference type="CDD" id="cd17323">
    <property type="entry name" value="MFS_Tpo1_MDR_like"/>
    <property type="match status" value="1"/>
</dbReference>
<sequence length="518" mass="57437">MEAHFQYKRIERAAVQELANGQTQCSCSGSESQSCECKGQPIDPSISSQQTELAWVVQWANPDDPLNPANWSMLQKTYVTFLVSLIGVSVTAASAIDALGVTQYTEEFHTSRTVGSIPTGIFMIGIAFGSLLSGPFSETFGRNGTYLVTMTLYLLFIMASALAPHLASHLVFRFLAGFFGSSPLICCGGTIAYLWDPLHKVYAFLIYAIPGFGGPVIGQLIGSFIPPALGWRWLEWIMLIMGGTVLVLVLLLQPETYGNLLLYWKASVLRKKTGDNRYRAPMETRTSSLRDRLVIALSRPFLWSYTELIVMLFSLYLTFVYIILFTFLEGYHYIFGEIYGLSPGLVGISWAAMLVGMLFIWIIATVVYSWTAKELKLTSRIRPETRLWYAMLGGAPALPIGLFWMGWTARTSISIWSPLVASAFVGYGMISIFVSAYLYIIDSYGEHAASALAFMGFSRYLISGGTMIAGVTIYEKYGVAYTLTVLGAISAVMAIVPYAFYIYGPWIRKNSKHTIARE</sequence>